<protein>
    <recommendedName>
        <fullName evidence="2">Deltamethrin resistance protein prag01 domain-containing protein</fullName>
    </recommendedName>
</protein>
<reference evidence="3" key="1">
    <citation type="submission" date="2016-01" db="EMBL/GenBank/DDBJ databases">
        <title>Reference transcriptome for the parasite Schistocephalus solidus: insights into the molecular evolution of parasitism.</title>
        <authorList>
            <person name="Hebert F.O."/>
            <person name="Grambauer S."/>
            <person name="Barber I."/>
            <person name="Landry C.R."/>
            <person name="Aubin-Horth N."/>
        </authorList>
    </citation>
    <scope>NUCLEOTIDE SEQUENCE</scope>
</reference>
<proteinExistence type="predicted"/>
<dbReference type="AlphaFoldDB" id="A0A0X3PHN8"/>
<dbReference type="Pfam" id="PF16020">
    <property type="entry name" value="Deltameth_res"/>
    <property type="match status" value="1"/>
</dbReference>
<evidence type="ECO:0000256" key="1">
    <source>
        <dbReference type="SAM" id="Phobius"/>
    </source>
</evidence>
<dbReference type="EMBL" id="GEEE01011892">
    <property type="protein sequence ID" value="JAP51333.1"/>
    <property type="molecule type" value="Transcribed_RNA"/>
</dbReference>
<name>A0A0X3PHN8_SCHSO</name>
<keyword evidence="1" id="KW-0472">Membrane</keyword>
<feature type="domain" description="Deltamethrin resistance protein prag01" evidence="2">
    <location>
        <begin position="41"/>
        <end position="81"/>
    </location>
</feature>
<accession>A0A0X3PHN8</accession>
<sequence>MTSILARSSSGLLKRAFKPINFAQNAQSHVKPIRFPTVSYDDLTKPEGPWRERYDRMNQEYTRYMYYGLATFLVSTAITIYVADFGRYAEPLHRNTPEGLSFLNPDPNILEEIQN</sequence>
<keyword evidence="1" id="KW-1133">Transmembrane helix</keyword>
<evidence type="ECO:0000259" key="2">
    <source>
        <dbReference type="Pfam" id="PF16020"/>
    </source>
</evidence>
<dbReference type="InterPro" id="IPR031973">
    <property type="entry name" value="Deltameth_res_prag01"/>
</dbReference>
<evidence type="ECO:0000313" key="3">
    <source>
        <dbReference type="EMBL" id="JAP51333.1"/>
    </source>
</evidence>
<feature type="transmembrane region" description="Helical" evidence="1">
    <location>
        <begin position="64"/>
        <end position="83"/>
    </location>
</feature>
<keyword evidence="1" id="KW-0812">Transmembrane</keyword>
<gene>
    <name evidence="3" type="ORF">TR142779</name>
</gene>
<organism evidence="3">
    <name type="scientific">Schistocephalus solidus</name>
    <name type="common">Tapeworm</name>
    <dbReference type="NCBI Taxonomy" id="70667"/>
    <lineage>
        <taxon>Eukaryota</taxon>
        <taxon>Metazoa</taxon>
        <taxon>Spiralia</taxon>
        <taxon>Lophotrochozoa</taxon>
        <taxon>Platyhelminthes</taxon>
        <taxon>Cestoda</taxon>
        <taxon>Eucestoda</taxon>
        <taxon>Diphyllobothriidea</taxon>
        <taxon>Diphyllobothriidae</taxon>
        <taxon>Schistocephalus</taxon>
    </lineage>
</organism>